<name>A0A6J5VD85_PRUAR</name>
<proteinExistence type="predicted"/>
<dbReference type="Proteomes" id="UP000507222">
    <property type="component" value="Unassembled WGS sequence"/>
</dbReference>
<evidence type="ECO:0000313" key="2">
    <source>
        <dbReference type="Proteomes" id="UP000507222"/>
    </source>
</evidence>
<evidence type="ECO:0000313" key="1">
    <source>
        <dbReference type="EMBL" id="CAB4286162.1"/>
    </source>
</evidence>
<dbReference type="AlphaFoldDB" id="A0A6J5VD85"/>
<protein>
    <submittedName>
        <fullName evidence="1">Uncharacterized protein</fullName>
    </submittedName>
</protein>
<dbReference type="EMBL" id="CAEKDK010000007">
    <property type="protein sequence ID" value="CAB4286162.1"/>
    <property type="molecule type" value="Genomic_DNA"/>
</dbReference>
<accession>A0A6J5VD85</accession>
<sequence length="78" mass="8783">MFRAIKKSQSGYAKRYEWAVRGARNLDRVWSWAVRCGWAVRIQLEINLGWVLASRIAKGLGWVLGLGFADAAGQFELG</sequence>
<organism evidence="1 2">
    <name type="scientific">Prunus armeniaca</name>
    <name type="common">Apricot</name>
    <name type="synonym">Armeniaca vulgaris</name>
    <dbReference type="NCBI Taxonomy" id="36596"/>
    <lineage>
        <taxon>Eukaryota</taxon>
        <taxon>Viridiplantae</taxon>
        <taxon>Streptophyta</taxon>
        <taxon>Embryophyta</taxon>
        <taxon>Tracheophyta</taxon>
        <taxon>Spermatophyta</taxon>
        <taxon>Magnoliopsida</taxon>
        <taxon>eudicotyledons</taxon>
        <taxon>Gunneridae</taxon>
        <taxon>Pentapetalae</taxon>
        <taxon>rosids</taxon>
        <taxon>fabids</taxon>
        <taxon>Rosales</taxon>
        <taxon>Rosaceae</taxon>
        <taxon>Amygdaloideae</taxon>
        <taxon>Amygdaleae</taxon>
        <taxon>Prunus</taxon>
    </lineage>
</organism>
<reference evidence="1 2" key="1">
    <citation type="submission" date="2020-05" db="EMBL/GenBank/DDBJ databases">
        <authorList>
            <person name="Campoy J."/>
            <person name="Schneeberger K."/>
            <person name="Spophaly S."/>
        </authorList>
    </citation>
    <scope>NUCLEOTIDE SEQUENCE [LARGE SCALE GENOMIC DNA]</scope>
    <source>
        <strain evidence="1">PruArmRojPasFocal</strain>
    </source>
</reference>
<gene>
    <name evidence="1" type="ORF">CURHAP_LOCUS42943</name>
</gene>